<evidence type="ECO:0008006" key="4">
    <source>
        <dbReference type="Google" id="ProtNLM"/>
    </source>
</evidence>
<evidence type="ECO:0000256" key="1">
    <source>
        <dbReference type="SAM" id="SignalP"/>
    </source>
</evidence>
<dbReference type="InterPro" id="IPR008979">
    <property type="entry name" value="Galactose-bd-like_sf"/>
</dbReference>
<gene>
    <name evidence="2" type="ORF">K239x_35750</name>
</gene>
<dbReference type="InterPro" id="IPR017853">
    <property type="entry name" value="GH"/>
</dbReference>
<keyword evidence="1" id="KW-0732">Signal</keyword>
<dbReference type="Proteomes" id="UP000319817">
    <property type="component" value="Chromosome"/>
</dbReference>
<accession>A0A517NWR2</accession>
<evidence type="ECO:0000313" key="3">
    <source>
        <dbReference type="Proteomes" id="UP000319817"/>
    </source>
</evidence>
<organism evidence="2 3">
    <name type="scientific">Stieleria marina</name>
    <dbReference type="NCBI Taxonomy" id="1930275"/>
    <lineage>
        <taxon>Bacteria</taxon>
        <taxon>Pseudomonadati</taxon>
        <taxon>Planctomycetota</taxon>
        <taxon>Planctomycetia</taxon>
        <taxon>Pirellulales</taxon>
        <taxon>Pirellulaceae</taxon>
        <taxon>Stieleria</taxon>
    </lineage>
</organism>
<keyword evidence="3" id="KW-1185">Reference proteome</keyword>
<dbReference type="InterPro" id="IPR051923">
    <property type="entry name" value="Glycosyl_Hydrolase_39"/>
</dbReference>
<dbReference type="RefSeq" id="WP_145419388.1">
    <property type="nucleotide sequence ID" value="NZ_CP036526.1"/>
</dbReference>
<evidence type="ECO:0000313" key="2">
    <source>
        <dbReference type="EMBL" id="QDT11575.1"/>
    </source>
</evidence>
<dbReference type="OrthoDB" id="177731at2"/>
<protein>
    <recommendedName>
        <fullName evidence="4">F5/8 type C domain protein</fullName>
    </recommendedName>
</protein>
<dbReference type="SUPFAM" id="SSF51445">
    <property type="entry name" value="(Trans)glycosidases"/>
    <property type="match status" value="1"/>
</dbReference>
<dbReference type="PANTHER" id="PTHR12631:SF10">
    <property type="entry name" value="BETA-XYLOSIDASE-LIKE PROTEIN-RELATED"/>
    <property type="match status" value="1"/>
</dbReference>
<dbReference type="EMBL" id="CP036526">
    <property type="protein sequence ID" value="QDT11575.1"/>
    <property type="molecule type" value="Genomic_DNA"/>
</dbReference>
<dbReference type="Gene3D" id="3.20.20.80">
    <property type="entry name" value="Glycosidases"/>
    <property type="match status" value="1"/>
</dbReference>
<dbReference type="AlphaFoldDB" id="A0A517NWR2"/>
<name>A0A517NWR2_9BACT</name>
<feature type="chain" id="PRO_5021706406" description="F5/8 type C domain protein" evidence="1">
    <location>
        <begin position="28"/>
        <end position="732"/>
    </location>
</feature>
<reference evidence="2 3" key="1">
    <citation type="submission" date="2019-02" db="EMBL/GenBank/DDBJ databases">
        <title>Deep-cultivation of Planctomycetes and their phenomic and genomic characterization uncovers novel biology.</title>
        <authorList>
            <person name="Wiegand S."/>
            <person name="Jogler M."/>
            <person name="Boedeker C."/>
            <person name="Pinto D."/>
            <person name="Vollmers J."/>
            <person name="Rivas-Marin E."/>
            <person name="Kohn T."/>
            <person name="Peeters S.H."/>
            <person name="Heuer A."/>
            <person name="Rast P."/>
            <person name="Oberbeckmann S."/>
            <person name="Bunk B."/>
            <person name="Jeske O."/>
            <person name="Meyerdierks A."/>
            <person name="Storesund J.E."/>
            <person name="Kallscheuer N."/>
            <person name="Luecker S."/>
            <person name="Lage O.M."/>
            <person name="Pohl T."/>
            <person name="Merkel B.J."/>
            <person name="Hornburger P."/>
            <person name="Mueller R.-W."/>
            <person name="Bruemmer F."/>
            <person name="Labrenz M."/>
            <person name="Spormann A.M."/>
            <person name="Op den Camp H."/>
            <person name="Overmann J."/>
            <person name="Amann R."/>
            <person name="Jetten M.S.M."/>
            <person name="Mascher T."/>
            <person name="Medema M.H."/>
            <person name="Devos D.P."/>
            <person name="Kaster A.-K."/>
            <person name="Ovreas L."/>
            <person name="Rohde M."/>
            <person name="Galperin M.Y."/>
            <person name="Jogler C."/>
        </authorList>
    </citation>
    <scope>NUCLEOTIDE SEQUENCE [LARGE SCALE GENOMIC DNA]</scope>
    <source>
        <strain evidence="2 3">K23_9</strain>
    </source>
</reference>
<dbReference type="SUPFAM" id="SSF49785">
    <property type="entry name" value="Galactose-binding domain-like"/>
    <property type="match status" value="1"/>
</dbReference>
<feature type="signal peptide" evidence="1">
    <location>
        <begin position="1"/>
        <end position="27"/>
    </location>
</feature>
<dbReference type="PANTHER" id="PTHR12631">
    <property type="entry name" value="ALPHA-L-IDURONIDASE"/>
    <property type="match status" value="1"/>
</dbReference>
<sequence precursor="true">MFQFVTNCDRSCRLCCFALVLMMMPFAVGESAVGQSVRVSLETPNVLEANDDPSATLRFENVSDQAMSAAVSYTLQLNSSLVEMTKPHPTLGYDHAIGAKSTVRIDDKDYGDALLTDGNPFTAFESPWTKGHREAVVLIELTQTRDINVMRWQAADANWIWQVDVESSIDGESYWPIESLQAFSMHKKWGQQVFPLPAPVKARFLRLRFYNADGPMNIVRLPKSIEIFDGPQNDVVKMPVAGKRIDSGQLEIALKPGQIRSLPIALKQPLSPGAYLLTWTLSTDPSQSGWSEIFVKPTDVPNKNATRRFGINSSDVQLADLMSQCGFGWVRFENGKWSMSSDARDHYSFSGKIAPWHVDQDAIYRAYRSRKMKVMPYVFQTPEWATSAGTKVTKNRAGYPPKQMSDYGDAVYQFVARFGTQKRPDDSLKTDDRLSGADLIDAIELWNEPNLVGPSWAPFVGSIEQYFEVMRAGVDGARKADPNLTVTSCGWAGIEPETIQQMTRFRYADGKCPLDLIDVINVHFYSGVQEPEVAKEDPNIRKEKSDQPDASYLDQLDELIRWRDQHKPSAKIWMTETGNDVGGPIGLSERKQAAKLPRVTMITLARGIDKVFIYRESGSKPTMHAGAGLVRDDGTLRPSWFTMATMIRQLAGFQGRGERIQHDRSDTWILRWIEGDQSVVAAWTIGAESKLKVSDVIAGQAPKSIVDAFGHSIESSDSDEITLSEFPVYLAY</sequence>
<proteinExistence type="predicted"/>
<dbReference type="GO" id="GO:0004553">
    <property type="term" value="F:hydrolase activity, hydrolyzing O-glycosyl compounds"/>
    <property type="evidence" value="ECO:0007669"/>
    <property type="project" value="TreeGrafter"/>
</dbReference>
<dbReference type="Gene3D" id="2.60.120.260">
    <property type="entry name" value="Galactose-binding domain-like"/>
    <property type="match status" value="1"/>
</dbReference>